<evidence type="ECO:0000313" key="4">
    <source>
        <dbReference type="Proteomes" id="UP001497623"/>
    </source>
</evidence>
<dbReference type="InterPro" id="IPR009003">
    <property type="entry name" value="Peptidase_S1_PA"/>
</dbReference>
<protein>
    <recommendedName>
        <fullName evidence="2">Peptidase S1 domain-containing protein</fullName>
    </recommendedName>
</protein>
<accession>A0AAV2RUW7</accession>
<keyword evidence="4" id="KW-1185">Reference proteome</keyword>
<sequence>QIFKPVSPNTNVSITCFHFFLKFNCLFESLSITVSDDNNQTFTFCRSTKVPKLTGSSLKVKYDRSVAGFNGGYVCVVVAENQFSAKQMMCPTCGINKEMEDSKLKIKQDSMPHDSGIRIVDGVNANTNEFPWMVLLKIKVDSYFYRCGGNLVTDRLVVTAAHCLHGFNVVYMDLGFGKLNGDVLTEEGSVWRKATRYNVHPNYDTREITNDIALIHLDDPVVFGDTIKPVCLPQEDNDLAGVTAT</sequence>
<comment type="caution">
    <text evidence="3">The sequence shown here is derived from an EMBL/GenBank/DDBJ whole genome shotgun (WGS) entry which is preliminary data.</text>
</comment>
<feature type="non-terminal residue" evidence="3">
    <location>
        <position position="245"/>
    </location>
</feature>
<dbReference type="CDD" id="cd00190">
    <property type="entry name" value="Tryp_SPc"/>
    <property type="match status" value="1"/>
</dbReference>
<dbReference type="SMART" id="SM00020">
    <property type="entry name" value="Tryp_SPc"/>
    <property type="match status" value="1"/>
</dbReference>
<dbReference type="Proteomes" id="UP001497623">
    <property type="component" value="Unassembled WGS sequence"/>
</dbReference>
<dbReference type="FunFam" id="2.40.10.10:FF:000068">
    <property type="entry name" value="transmembrane protease serine 2"/>
    <property type="match status" value="1"/>
</dbReference>
<evidence type="ECO:0000313" key="3">
    <source>
        <dbReference type="EMBL" id="CAL4139337.1"/>
    </source>
</evidence>
<dbReference type="GO" id="GO:0006508">
    <property type="term" value="P:proteolysis"/>
    <property type="evidence" value="ECO:0007669"/>
    <property type="project" value="InterPro"/>
</dbReference>
<dbReference type="Gene3D" id="2.40.10.10">
    <property type="entry name" value="Trypsin-like serine proteases"/>
    <property type="match status" value="1"/>
</dbReference>
<dbReference type="InterPro" id="IPR001254">
    <property type="entry name" value="Trypsin_dom"/>
</dbReference>
<evidence type="ECO:0000256" key="1">
    <source>
        <dbReference type="ARBA" id="ARBA00023157"/>
    </source>
</evidence>
<gene>
    <name evidence="3" type="ORF">MNOR_LOCUS28436</name>
</gene>
<organism evidence="3 4">
    <name type="scientific">Meganyctiphanes norvegica</name>
    <name type="common">Northern krill</name>
    <name type="synonym">Thysanopoda norvegica</name>
    <dbReference type="NCBI Taxonomy" id="48144"/>
    <lineage>
        <taxon>Eukaryota</taxon>
        <taxon>Metazoa</taxon>
        <taxon>Ecdysozoa</taxon>
        <taxon>Arthropoda</taxon>
        <taxon>Crustacea</taxon>
        <taxon>Multicrustacea</taxon>
        <taxon>Malacostraca</taxon>
        <taxon>Eumalacostraca</taxon>
        <taxon>Eucarida</taxon>
        <taxon>Euphausiacea</taxon>
        <taxon>Euphausiidae</taxon>
        <taxon>Meganyctiphanes</taxon>
    </lineage>
</organism>
<dbReference type="SUPFAM" id="SSF50494">
    <property type="entry name" value="Trypsin-like serine proteases"/>
    <property type="match status" value="1"/>
</dbReference>
<dbReference type="InterPro" id="IPR001314">
    <property type="entry name" value="Peptidase_S1A"/>
</dbReference>
<dbReference type="Pfam" id="PF00089">
    <property type="entry name" value="Trypsin"/>
    <property type="match status" value="1"/>
</dbReference>
<dbReference type="InterPro" id="IPR018114">
    <property type="entry name" value="TRYPSIN_HIS"/>
</dbReference>
<dbReference type="GO" id="GO:0004252">
    <property type="term" value="F:serine-type endopeptidase activity"/>
    <property type="evidence" value="ECO:0007669"/>
    <property type="project" value="InterPro"/>
</dbReference>
<dbReference type="PROSITE" id="PS50240">
    <property type="entry name" value="TRYPSIN_DOM"/>
    <property type="match status" value="1"/>
</dbReference>
<dbReference type="PRINTS" id="PR00722">
    <property type="entry name" value="CHYMOTRYPSIN"/>
</dbReference>
<evidence type="ECO:0000259" key="2">
    <source>
        <dbReference type="PROSITE" id="PS50240"/>
    </source>
</evidence>
<feature type="non-terminal residue" evidence="3">
    <location>
        <position position="1"/>
    </location>
</feature>
<dbReference type="EMBL" id="CAXKWB010031375">
    <property type="protein sequence ID" value="CAL4139337.1"/>
    <property type="molecule type" value="Genomic_DNA"/>
</dbReference>
<dbReference type="PROSITE" id="PS00134">
    <property type="entry name" value="TRYPSIN_HIS"/>
    <property type="match status" value="1"/>
</dbReference>
<reference evidence="3 4" key="1">
    <citation type="submission" date="2024-05" db="EMBL/GenBank/DDBJ databases">
        <authorList>
            <person name="Wallberg A."/>
        </authorList>
    </citation>
    <scope>NUCLEOTIDE SEQUENCE [LARGE SCALE GENOMIC DNA]</scope>
</reference>
<dbReference type="InterPro" id="IPR043504">
    <property type="entry name" value="Peptidase_S1_PA_chymotrypsin"/>
</dbReference>
<feature type="domain" description="Peptidase S1" evidence="2">
    <location>
        <begin position="119"/>
        <end position="245"/>
    </location>
</feature>
<proteinExistence type="predicted"/>
<dbReference type="PANTHER" id="PTHR24252">
    <property type="entry name" value="ACROSIN-RELATED"/>
    <property type="match status" value="1"/>
</dbReference>
<dbReference type="AlphaFoldDB" id="A0AAV2RUW7"/>
<dbReference type="PANTHER" id="PTHR24252:SF7">
    <property type="entry name" value="HYALIN"/>
    <property type="match status" value="1"/>
</dbReference>
<name>A0AAV2RUW7_MEGNR</name>
<keyword evidence="1" id="KW-1015">Disulfide bond</keyword>